<gene>
    <name evidence="2" type="ORF">HNQ09_001917</name>
</gene>
<dbReference type="EMBL" id="JACHFN010000006">
    <property type="protein sequence ID" value="MBB5234479.1"/>
    <property type="molecule type" value="Genomic_DNA"/>
</dbReference>
<keyword evidence="1" id="KW-0812">Transmembrane</keyword>
<evidence type="ECO:0000256" key="1">
    <source>
        <dbReference type="SAM" id="Phobius"/>
    </source>
</evidence>
<name>A0A7W8GFP4_9DEIO</name>
<accession>A0A7W8GFP4</accession>
<protein>
    <submittedName>
        <fullName evidence="2">Uncharacterized protein</fullName>
    </submittedName>
</protein>
<sequence>MSLDPETKARIEAEEAYRAEVRARPQGKPPTHKGRQNGILLLVLGIIAALYFLGSGLPRGLTSALPAPQGDPVGIEVQAQATPDNYGVDLFVTLKDAGGQEVAAAGNAVIAVYSRDYTEPEQVLWSKSVGVRTDQFSRGTRGQGAFERDAVFAELASVTTAELRRESGKAIDIRVRYILLDDTVLEAKEIAFLP</sequence>
<dbReference type="Proteomes" id="UP000525389">
    <property type="component" value="Unassembled WGS sequence"/>
</dbReference>
<proteinExistence type="predicted"/>
<evidence type="ECO:0000313" key="2">
    <source>
        <dbReference type="EMBL" id="MBB5234479.1"/>
    </source>
</evidence>
<keyword evidence="1" id="KW-1133">Transmembrane helix</keyword>
<organism evidence="2 3">
    <name type="scientific">Deinococcus budaensis</name>
    <dbReference type="NCBI Taxonomy" id="1665626"/>
    <lineage>
        <taxon>Bacteria</taxon>
        <taxon>Thermotogati</taxon>
        <taxon>Deinococcota</taxon>
        <taxon>Deinococci</taxon>
        <taxon>Deinococcales</taxon>
        <taxon>Deinococcaceae</taxon>
        <taxon>Deinococcus</taxon>
    </lineage>
</organism>
<dbReference type="AlphaFoldDB" id="A0A7W8GFP4"/>
<reference evidence="2 3" key="1">
    <citation type="submission" date="2020-08" db="EMBL/GenBank/DDBJ databases">
        <title>Genomic Encyclopedia of Type Strains, Phase IV (KMG-IV): sequencing the most valuable type-strain genomes for metagenomic binning, comparative biology and taxonomic classification.</title>
        <authorList>
            <person name="Goeker M."/>
        </authorList>
    </citation>
    <scope>NUCLEOTIDE SEQUENCE [LARGE SCALE GENOMIC DNA]</scope>
    <source>
        <strain evidence="2 3">DSM 101791</strain>
    </source>
</reference>
<dbReference type="RefSeq" id="WP_184028341.1">
    <property type="nucleotide sequence ID" value="NZ_JACHFN010000006.1"/>
</dbReference>
<evidence type="ECO:0000313" key="3">
    <source>
        <dbReference type="Proteomes" id="UP000525389"/>
    </source>
</evidence>
<comment type="caution">
    <text evidence="2">The sequence shown here is derived from an EMBL/GenBank/DDBJ whole genome shotgun (WGS) entry which is preliminary data.</text>
</comment>
<keyword evidence="3" id="KW-1185">Reference proteome</keyword>
<feature type="transmembrane region" description="Helical" evidence="1">
    <location>
        <begin position="38"/>
        <end position="57"/>
    </location>
</feature>
<keyword evidence="1" id="KW-0472">Membrane</keyword>